<evidence type="ECO:0000256" key="2">
    <source>
        <dbReference type="ARBA" id="ARBA00023134"/>
    </source>
</evidence>
<feature type="region of interest" description="Disordered" evidence="3">
    <location>
        <begin position="187"/>
        <end position="241"/>
    </location>
</feature>
<reference evidence="4 5" key="1">
    <citation type="submission" date="2009-08" db="EMBL/GenBank/DDBJ databases">
        <title>The Genome Sequence of Spizellomyces punctatus strain DAOM BR117.</title>
        <authorList>
            <consortium name="The Broad Institute Genome Sequencing Platform"/>
            <person name="Russ C."/>
            <person name="Cuomo C."/>
            <person name="Shea T."/>
            <person name="Young S.K."/>
            <person name="Zeng Q."/>
            <person name="Koehrsen M."/>
            <person name="Haas B."/>
            <person name="Borodovsky M."/>
            <person name="Guigo R."/>
            <person name="Alvarado L."/>
            <person name="Berlin A."/>
            <person name="Bochicchio J."/>
            <person name="Borenstein D."/>
            <person name="Chapman S."/>
            <person name="Chen Z."/>
            <person name="Engels R."/>
            <person name="Freedman E."/>
            <person name="Gellesch M."/>
            <person name="Goldberg J."/>
            <person name="Griggs A."/>
            <person name="Gujja S."/>
            <person name="Heiman D."/>
            <person name="Hepburn T."/>
            <person name="Howarth C."/>
            <person name="Jen D."/>
            <person name="Larson L."/>
            <person name="Lewis B."/>
            <person name="Mehta T."/>
            <person name="Park D."/>
            <person name="Pearson M."/>
            <person name="Roberts A."/>
            <person name="Saif S."/>
            <person name="Shenoy N."/>
            <person name="Sisk P."/>
            <person name="Stolte C."/>
            <person name="Sykes S."/>
            <person name="Thomson T."/>
            <person name="Walk T."/>
            <person name="White J."/>
            <person name="Yandava C."/>
            <person name="Burger G."/>
            <person name="Gray M.W."/>
            <person name="Holland P.W.H."/>
            <person name="King N."/>
            <person name="Lang F.B.F."/>
            <person name="Roger A.J."/>
            <person name="Ruiz-Trillo I."/>
            <person name="Lander E."/>
            <person name="Nusbaum C."/>
        </authorList>
    </citation>
    <scope>NUCLEOTIDE SEQUENCE [LARGE SCALE GENOMIC DNA]</scope>
    <source>
        <strain evidence="4 5">DAOM BR117</strain>
    </source>
</reference>
<name>A0A0L0HSL1_SPIPD</name>
<dbReference type="SMART" id="SM00176">
    <property type="entry name" value="RAN"/>
    <property type="match status" value="1"/>
</dbReference>
<dbReference type="SMART" id="SM00175">
    <property type="entry name" value="RAB"/>
    <property type="match status" value="1"/>
</dbReference>
<accession>A0A0L0HSL1</accession>
<dbReference type="Pfam" id="PF00071">
    <property type="entry name" value="Ras"/>
    <property type="match status" value="1"/>
</dbReference>
<dbReference type="InterPro" id="IPR005225">
    <property type="entry name" value="Small_GTP-bd"/>
</dbReference>
<dbReference type="VEuPathDB" id="FungiDB:SPPG_01313"/>
<dbReference type="SUPFAM" id="SSF52540">
    <property type="entry name" value="P-loop containing nucleoside triphosphate hydrolases"/>
    <property type="match status" value="1"/>
</dbReference>
<dbReference type="AlphaFoldDB" id="A0A0L0HSL1"/>
<evidence type="ECO:0000313" key="5">
    <source>
        <dbReference type="Proteomes" id="UP000053201"/>
    </source>
</evidence>
<sequence>MNKPASPDQTIMAEDVLPCVKILVIGNGSVGKSSMIRRFCKGAYNENYKKTIGVEYLEKEVEIDGYGDVRLMLWDTAGQEEFDEITREYYKDTDAVVLAFSTDDRPSFETVKSWCSKIKTICADVSMVLVQNKIDLIQQAAVSSQEAEALARDLRMRLFRVSVKESLNVEEVFTYLAQKQLEKEREKRQMAAAAAKDVSDDDIKSRPQSGRFKDSKNTSDRRVTSARPPHMIGKKDNCIIS</sequence>
<dbReference type="NCBIfam" id="TIGR00231">
    <property type="entry name" value="small_GTP"/>
    <property type="match status" value="1"/>
</dbReference>
<dbReference type="STRING" id="645134.A0A0L0HSL1"/>
<dbReference type="eggNOG" id="KOG4252">
    <property type="taxonomic scope" value="Eukaryota"/>
</dbReference>
<keyword evidence="5" id="KW-1185">Reference proteome</keyword>
<dbReference type="SMART" id="SM00174">
    <property type="entry name" value="RHO"/>
    <property type="match status" value="1"/>
</dbReference>
<dbReference type="InterPro" id="IPR001806">
    <property type="entry name" value="Small_GTPase"/>
</dbReference>
<dbReference type="PANTHER" id="PTHR47977">
    <property type="entry name" value="RAS-RELATED PROTEIN RAB"/>
    <property type="match status" value="1"/>
</dbReference>
<dbReference type="EMBL" id="KQ257451">
    <property type="protein sequence ID" value="KND03859.1"/>
    <property type="molecule type" value="Genomic_DNA"/>
</dbReference>
<keyword evidence="1" id="KW-0547">Nucleotide-binding</keyword>
<dbReference type="InterPro" id="IPR027417">
    <property type="entry name" value="P-loop_NTPase"/>
</dbReference>
<gene>
    <name evidence="4" type="ORF">SPPG_01313</name>
</gene>
<feature type="compositionally biased region" description="Basic and acidic residues" evidence="3">
    <location>
        <begin position="197"/>
        <end position="223"/>
    </location>
</feature>
<keyword evidence="2" id="KW-0342">GTP-binding</keyword>
<protein>
    <submittedName>
        <fullName evidence="4">Small GTP-binding protein domain</fullName>
    </submittedName>
</protein>
<dbReference type="Proteomes" id="UP000053201">
    <property type="component" value="Unassembled WGS sequence"/>
</dbReference>
<dbReference type="PROSITE" id="PS51421">
    <property type="entry name" value="RAS"/>
    <property type="match status" value="1"/>
</dbReference>
<dbReference type="FunFam" id="3.40.50.300:FF:001329">
    <property type="entry name" value="Small GTP-binding protein, putative"/>
    <property type="match status" value="1"/>
</dbReference>
<evidence type="ECO:0000313" key="4">
    <source>
        <dbReference type="EMBL" id="KND03859.1"/>
    </source>
</evidence>
<evidence type="ECO:0000256" key="3">
    <source>
        <dbReference type="SAM" id="MobiDB-lite"/>
    </source>
</evidence>
<dbReference type="GO" id="GO:0005525">
    <property type="term" value="F:GTP binding"/>
    <property type="evidence" value="ECO:0007669"/>
    <property type="project" value="UniProtKB-KW"/>
</dbReference>
<organism evidence="4 5">
    <name type="scientific">Spizellomyces punctatus (strain DAOM BR117)</name>
    <dbReference type="NCBI Taxonomy" id="645134"/>
    <lineage>
        <taxon>Eukaryota</taxon>
        <taxon>Fungi</taxon>
        <taxon>Fungi incertae sedis</taxon>
        <taxon>Chytridiomycota</taxon>
        <taxon>Chytridiomycota incertae sedis</taxon>
        <taxon>Chytridiomycetes</taxon>
        <taxon>Spizellomycetales</taxon>
        <taxon>Spizellomycetaceae</taxon>
        <taxon>Spizellomyces</taxon>
    </lineage>
</organism>
<dbReference type="OMA" id="AHCIIVV"/>
<dbReference type="SMART" id="SM00173">
    <property type="entry name" value="RAS"/>
    <property type="match status" value="1"/>
</dbReference>
<dbReference type="InterPro" id="IPR050227">
    <property type="entry name" value="Rab"/>
</dbReference>
<dbReference type="RefSeq" id="XP_016611898.1">
    <property type="nucleotide sequence ID" value="XM_016749635.1"/>
</dbReference>
<dbReference type="PRINTS" id="PR00449">
    <property type="entry name" value="RASTRNSFRMNG"/>
</dbReference>
<dbReference type="PROSITE" id="PS51420">
    <property type="entry name" value="RHO"/>
    <property type="match status" value="1"/>
</dbReference>
<proteinExistence type="predicted"/>
<dbReference type="InParanoid" id="A0A0L0HSL1"/>
<evidence type="ECO:0000256" key="1">
    <source>
        <dbReference type="ARBA" id="ARBA00022741"/>
    </source>
</evidence>
<dbReference type="GeneID" id="27684985"/>
<dbReference type="OrthoDB" id="6585768at2759"/>
<dbReference type="PROSITE" id="PS51419">
    <property type="entry name" value="RAB"/>
    <property type="match status" value="1"/>
</dbReference>
<dbReference type="Gene3D" id="3.40.50.300">
    <property type="entry name" value="P-loop containing nucleotide triphosphate hydrolases"/>
    <property type="match status" value="1"/>
</dbReference>
<dbReference type="GO" id="GO:0003924">
    <property type="term" value="F:GTPase activity"/>
    <property type="evidence" value="ECO:0007669"/>
    <property type="project" value="InterPro"/>
</dbReference>